<accession>A0A5C6M6S9</accession>
<evidence type="ECO:0000313" key="1">
    <source>
        <dbReference type="EMBL" id="TWW10348.1"/>
    </source>
</evidence>
<comment type="caution">
    <text evidence="1">The sequence shown here is derived from an EMBL/GenBank/DDBJ whole genome shotgun (WGS) entry which is preliminary data.</text>
</comment>
<dbReference type="AlphaFoldDB" id="A0A5C6M6S9"/>
<reference evidence="1 2" key="1">
    <citation type="submission" date="2019-08" db="EMBL/GenBank/DDBJ databases">
        <title>100 year-old enigma solved: identification of Planctomyces bekefii, the type genus and species of the phylum Planctomycetes.</title>
        <authorList>
            <person name="Svetlana D.N."/>
            <person name="Overmann J."/>
        </authorList>
    </citation>
    <scope>NUCLEOTIDE SEQUENCE [LARGE SCALE GENOMIC DNA]</scope>
    <source>
        <strain evidence="1">Phe10_nw2017</strain>
    </source>
</reference>
<evidence type="ECO:0000313" key="2">
    <source>
        <dbReference type="Proteomes" id="UP000321083"/>
    </source>
</evidence>
<proteinExistence type="predicted"/>
<protein>
    <recommendedName>
        <fullName evidence="3">Type IV secretion protein Rhs</fullName>
    </recommendedName>
</protein>
<reference evidence="1 2" key="2">
    <citation type="submission" date="2019-08" db="EMBL/GenBank/DDBJ databases">
        <authorList>
            <person name="Henke P."/>
        </authorList>
    </citation>
    <scope>NUCLEOTIDE SEQUENCE [LARGE SCALE GENOMIC DNA]</scope>
    <source>
        <strain evidence="1">Phe10_nw2017</strain>
    </source>
</reference>
<evidence type="ECO:0008006" key="3">
    <source>
        <dbReference type="Google" id="ProtNLM"/>
    </source>
</evidence>
<organism evidence="1 2">
    <name type="scientific">Planctomyces bekefii</name>
    <dbReference type="NCBI Taxonomy" id="1653850"/>
    <lineage>
        <taxon>Bacteria</taxon>
        <taxon>Pseudomonadati</taxon>
        <taxon>Planctomycetota</taxon>
        <taxon>Planctomycetia</taxon>
        <taxon>Planctomycetales</taxon>
        <taxon>Planctomycetaceae</taxon>
        <taxon>Planctomyces</taxon>
    </lineage>
</organism>
<dbReference type="Proteomes" id="UP000321083">
    <property type="component" value="Unassembled WGS sequence"/>
</dbReference>
<dbReference type="EMBL" id="SRHE01000095">
    <property type="protein sequence ID" value="TWW10348.1"/>
    <property type="molecule type" value="Genomic_DNA"/>
</dbReference>
<gene>
    <name evidence="1" type="ORF">E3A20_06940</name>
</gene>
<sequence>MTSTITRPCNLSQACFGNVLESIDAGLNLLFDSAADLNIDRGLGAGVRLEIDAAAYVTADVQTIYLDRHSGLRKKYVWNSSASKFYAYDGSDKTSWLTTNGSMVTLQDLHGNKTEFVSLGISSNGMTVFGLSSIKEANGATAASISRDSTNKAVITQVQQRGANPWVLTKNTTSNRIDRVTSPNPAAFWSLTYSTVDYAPGRLTKVTSPDSTFKTLTYGSAPLELTESVSRAAQTTSYRYFKDSSNSLIIKSVQRHTGVAETYDYALSGTDLTVTANATTDHGNPRKVVFRRYGTSNYVWLPISSQDPSGYATTYTRTTDGAKFYRITAARGFGTSLDFSYLGNTELISQIKDNYGGLTKSMTFDSLGRILTRNTIKTADSTPVESVAIAWNSAHDFAEATINGMKYAHVFTTAGNLQNHSVSVTVPYNQQLYSYVFDSSLNRVTKFTSMTGDVMEYAYNSNGQVISKSVNGVANIASYTYNSMGDVSTINAPLGSVSMTSDPLANYSKMTFADTRGDTTISEYAYKIQRGQSVHQVFENSMSGSSGSQLDKRDEVYSLVGQLYSRERTKN</sequence>
<keyword evidence="2" id="KW-1185">Reference proteome</keyword>
<name>A0A5C6M6S9_9PLAN</name>